<organism evidence="1 2">
    <name type="scientific">Xenopus laevis</name>
    <name type="common">African clawed frog</name>
    <dbReference type="NCBI Taxonomy" id="8355"/>
    <lineage>
        <taxon>Eukaryota</taxon>
        <taxon>Metazoa</taxon>
        <taxon>Chordata</taxon>
        <taxon>Craniata</taxon>
        <taxon>Vertebrata</taxon>
        <taxon>Euteleostomi</taxon>
        <taxon>Amphibia</taxon>
        <taxon>Batrachia</taxon>
        <taxon>Anura</taxon>
        <taxon>Pipoidea</taxon>
        <taxon>Pipidae</taxon>
        <taxon>Xenopodinae</taxon>
        <taxon>Xenopus</taxon>
        <taxon>Xenopus</taxon>
    </lineage>
</organism>
<gene>
    <name evidence="1" type="ORF">XELAEV_18032430mg</name>
</gene>
<reference evidence="2" key="1">
    <citation type="journal article" date="2016" name="Nature">
        <title>Genome evolution in the allotetraploid frog Xenopus laevis.</title>
        <authorList>
            <person name="Session A.M."/>
            <person name="Uno Y."/>
            <person name="Kwon T."/>
            <person name="Chapman J.A."/>
            <person name="Toyoda A."/>
            <person name="Takahashi S."/>
            <person name="Fukui A."/>
            <person name="Hikosaka A."/>
            <person name="Suzuki A."/>
            <person name="Kondo M."/>
            <person name="van Heeringen S.J."/>
            <person name="Quigley I."/>
            <person name="Heinz S."/>
            <person name="Ogino H."/>
            <person name="Ochi H."/>
            <person name="Hellsten U."/>
            <person name="Lyons J.B."/>
            <person name="Simakov O."/>
            <person name="Putnam N."/>
            <person name="Stites J."/>
            <person name="Kuroki Y."/>
            <person name="Tanaka T."/>
            <person name="Michiue T."/>
            <person name="Watanabe M."/>
            <person name="Bogdanovic O."/>
            <person name="Lister R."/>
            <person name="Georgiou G."/>
            <person name="Paranjpe S.S."/>
            <person name="van Kruijsbergen I."/>
            <person name="Shu S."/>
            <person name="Carlson J."/>
            <person name="Kinoshita T."/>
            <person name="Ohta Y."/>
            <person name="Mawaribuchi S."/>
            <person name="Jenkins J."/>
            <person name="Grimwood J."/>
            <person name="Schmutz J."/>
            <person name="Mitros T."/>
            <person name="Mozaffari S.V."/>
            <person name="Suzuki Y."/>
            <person name="Haramoto Y."/>
            <person name="Yamamoto T.S."/>
            <person name="Takagi C."/>
            <person name="Heald R."/>
            <person name="Miller K."/>
            <person name="Haudenschild C."/>
            <person name="Kitzman J."/>
            <person name="Nakayama T."/>
            <person name="Izutsu Y."/>
            <person name="Robert J."/>
            <person name="Fortriede J."/>
            <person name="Burns K."/>
            <person name="Lotay V."/>
            <person name="Karimi K."/>
            <person name="Yasuoka Y."/>
            <person name="Dichmann D.S."/>
            <person name="Flajnik M.F."/>
            <person name="Houston D.W."/>
            <person name="Shendure J."/>
            <person name="DuPasquier L."/>
            <person name="Vize P.D."/>
            <person name="Zorn A.M."/>
            <person name="Ito M."/>
            <person name="Marcotte E.M."/>
            <person name="Wallingford J.B."/>
            <person name="Ito Y."/>
            <person name="Asashima M."/>
            <person name="Ueno N."/>
            <person name="Matsuda Y."/>
            <person name="Veenstra G.J."/>
            <person name="Fujiyama A."/>
            <person name="Harland R.M."/>
            <person name="Taira M."/>
            <person name="Rokhsar D.S."/>
        </authorList>
    </citation>
    <scope>NUCLEOTIDE SEQUENCE [LARGE SCALE GENOMIC DNA]</scope>
    <source>
        <strain evidence="2">J</strain>
    </source>
</reference>
<dbReference type="EMBL" id="CM004476">
    <property type="protein sequence ID" value="OCT77231.1"/>
    <property type="molecule type" value="Genomic_DNA"/>
</dbReference>
<proteinExistence type="predicted"/>
<evidence type="ECO:0000313" key="2">
    <source>
        <dbReference type="Proteomes" id="UP000694892"/>
    </source>
</evidence>
<evidence type="ECO:0000313" key="1">
    <source>
        <dbReference type="EMBL" id="OCT77231.1"/>
    </source>
</evidence>
<accession>A0A974CRV6</accession>
<dbReference type="AlphaFoldDB" id="A0A974CRV6"/>
<protein>
    <submittedName>
        <fullName evidence="1">Uncharacterized protein</fullName>
    </submittedName>
</protein>
<sequence>MRAPQASSRQELNYWFLMVFKAFEEYPIIKQHYKMVTLMMEISRIPSNMRSIIHKLVRSPQISTFM</sequence>
<name>A0A974CRV6_XENLA</name>
<dbReference type="Proteomes" id="UP000694892">
    <property type="component" value="Chromosome 6L"/>
</dbReference>